<feature type="transmembrane region" description="Helical" evidence="6">
    <location>
        <begin position="334"/>
        <end position="353"/>
    </location>
</feature>
<dbReference type="AlphaFoldDB" id="A0A418SV97"/>
<feature type="transmembrane region" description="Helical" evidence="6">
    <location>
        <begin position="206"/>
        <end position="228"/>
    </location>
</feature>
<dbReference type="InterPro" id="IPR036259">
    <property type="entry name" value="MFS_trans_sf"/>
</dbReference>
<sequence>MDYLLKDPRSWGLMLAAMLTIMSNATITPSLPGLEAIFADNPRAPLLTRLLITAPSLLVACVAPFAGAMTDRLGRKRPLLIGLVIYAVAGTAGLYLDSLEAILASRLALGLGVAAIMTAQAALVGDYFDGPARGRLMGYQMGATNVGGLVFVTLAGALAATDARLPFAIYGLAALLLPLLAVILPEPDRFSGAVEHAGGSGDSEPGWRMTVTVMTIAAGLTFVIFYAVPTQVPYHLRGIGLEDPRSAGLVMGAMMFAAAIMSVVSGLIRPRLGRIGTPVSGYLSLATGFAGLATGQSLPVAMISTALIGAGLGMCMPTFVTTALNVAPARRRGLVIGLVTASIFLGQFLSPLASQPLVTHLGYSGAFRIGAFAFVALAAALTVTLHRQAGPRSTNPIRRMPAEPGRKS</sequence>
<evidence type="ECO:0000259" key="7">
    <source>
        <dbReference type="PROSITE" id="PS50850"/>
    </source>
</evidence>
<dbReference type="Pfam" id="PF07690">
    <property type="entry name" value="MFS_1"/>
    <property type="match status" value="1"/>
</dbReference>
<dbReference type="SUPFAM" id="SSF103473">
    <property type="entry name" value="MFS general substrate transporter"/>
    <property type="match status" value="1"/>
</dbReference>
<keyword evidence="4 6" id="KW-1133">Transmembrane helix</keyword>
<dbReference type="PANTHER" id="PTHR43124:SF3">
    <property type="entry name" value="CHLORAMPHENICOL EFFLUX PUMP RV0191"/>
    <property type="match status" value="1"/>
</dbReference>
<feature type="transmembrane region" description="Helical" evidence="6">
    <location>
        <begin position="46"/>
        <end position="67"/>
    </location>
</feature>
<dbReference type="PROSITE" id="PS50850">
    <property type="entry name" value="MFS"/>
    <property type="match status" value="1"/>
</dbReference>
<feature type="domain" description="Major facilitator superfamily (MFS) profile" evidence="7">
    <location>
        <begin position="9"/>
        <end position="394"/>
    </location>
</feature>
<evidence type="ECO:0000256" key="1">
    <source>
        <dbReference type="ARBA" id="ARBA00004651"/>
    </source>
</evidence>
<feature type="transmembrane region" description="Helical" evidence="6">
    <location>
        <begin position="167"/>
        <end position="185"/>
    </location>
</feature>
<keyword evidence="3 6" id="KW-0812">Transmembrane</keyword>
<dbReference type="CDD" id="cd17473">
    <property type="entry name" value="MFS_arabinose_efflux_permease_like"/>
    <property type="match status" value="1"/>
</dbReference>
<organism evidence="8 9">
    <name type="scientific">Paracoccus onubensis</name>
    <dbReference type="NCBI Taxonomy" id="1675788"/>
    <lineage>
        <taxon>Bacteria</taxon>
        <taxon>Pseudomonadati</taxon>
        <taxon>Pseudomonadota</taxon>
        <taxon>Alphaproteobacteria</taxon>
        <taxon>Rhodobacterales</taxon>
        <taxon>Paracoccaceae</taxon>
        <taxon>Paracoccus</taxon>
    </lineage>
</organism>
<dbReference type="PANTHER" id="PTHR43124">
    <property type="entry name" value="PURINE EFFLUX PUMP PBUE"/>
    <property type="match status" value="1"/>
</dbReference>
<dbReference type="Gene3D" id="1.20.1250.20">
    <property type="entry name" value="MFS general substrate transporter like domains"/>
    <property type="match status" value="1"/>
</dbReference>
<comment type="caution">
    <text evidence="8">The sequence shown here is derived from an EMBL/GenBank/DDBJ whole genome shotgun (WGS) entry which is preliminary data.</text>
</comment>
<keyword evidence="9" id="KW-1185">Reference proteome</keyword>
<evidence type="ECO:0000256" key="3">
    <source>
        <dbReference type="ARBA" id="ARBA00022692"/>
    </source>
</evidence>
<feature type="transmembrane region" description="Helical" evidence="6">
    <location>
        <begin position="300"/>
        <end position="327"/>
    </location>
</feature>
<dbReference type="InterPro" id="IPR011701">
    <property type="entry name" value="MFS"/>
</dbReference>
<evidence type="ECO:0000256" key="4">
    <source>
        <dbReference type="ARBA" id="ARBA00022989"/>
    </source>
</evidence>
<dbReference type="Proteomes" id="UP000284202">
    <property type="component" value="Unassembled WGS sequence"/>
</dbReference>
<proteinExistence type="predicted"/>
<dbReference type="InterPro" id="IPR050189">
    <property type="entry name" value="MFS_Efflux_Transporters"/>
</dbReference>
<feature type="transmembrane region" description="Helical" evidence="6">
    <location>
        <begin position="79"/>
        <end position="96"/>
    </location>
</feature>
<reference evidence="9" key="1">
    <citation type="submission" date="2018-09" db="EMBL/GenBank/DDBJ databases">
        <title>Acidovorax cavernicola nov. sp. isolated from Gruta de las Maravillas (Aracena, Spain).</title>
        <authorList>
            <person name="Jurado V."/>
            <person name="Gutierrez-Patricio S."/>
            <person name="Gonzalez-Pimentel J.L."/>
            <person name="Miller A.Z."/>
            <person name="Laiz L."/>
            <person name="Saiz-Jimenez C."/>
        </authorList>
    </citation>
    <scope>NUCLEOTIDE SEQUENCE [LARGE SCALE GENOMIC DNA]</scope>
    <source>
        <strain evidence="9">1011MAR3C25</strain>
    </source>
</reference>
<feature type="transmembrane region" description="Helical" evidence="6">
    <location>
        <begin position="102"/>
        <end position="124"/>
    </location>
</feature>
<dbReference type="OrthoDB" id="9812221at2"/>
<keyword evidence="2" id="KW-1003">Cell membrane</keyword>
<feature type="transmembrane region" description="Helical" evidence="6">
    <location>
        <begin position="248"/>
        <end position="268"/>
    </location>
</feature>
<evidence type="ECO:0000256" key="5">
    <source>
        <dbReference type="ARBA" id="ARBA00023136"/>
    </source>
</evidence>
<feature type="transmembrane region" description="Helical" evidence="6">
    <location>
        <begin position="12"/>
        <end position="34"/>
    </location>
</feature>
<evidence type="ECO:0000313" key="8">
    <source>
        <dbReference type="EMBL" id="RJE84883.1"/>
    </source>
</evidence>
<dbReference type="GO" id="GO:0005886">
    <property type="term" value="C:plasma membrane"/>
    <property type="evidence" value="ECO:0007669"/>
    <property type="project" value="UniProtKB-SubCell"/>
</dbReference>
<keyword evidence="5 6" id="KW-0472">Membrane</keyword>
<evidence type="ECO:0000256" key="6">
    <source>
        <dbReference type="SAM" id="Phobius"/>
    </source>
</evidence>
<dbReference type="GO" id="GO:0022857">
    <property type="term" value="F:transmembrane transporter activity"/>
    <property type="evidence" value="ECO:0007669"/>
    <property type="project" value="InterPro"/>
</dbReference>
<gene>
    <name evidence="8" type="ORF">D3P04_11265</name>
</gene>
<accession>A0A418SV97</accession>
<evidence type="ECO:0000313" key="9">
    <source>
        <dbReference type="Proteomes" id="UP000284202"/>
    </source>
</evidence>
<dbReference type="EMBL" id="QZCG01000007">
    <property type="protein sequence ID" value="RJE84883.1"/>
    <property type="molecule type" value="Genomic_DNA"/>
</dbReference>
<comment type="subcellular location">
    <subcellularLocation>
        <location evidence="1">Cell membrane</location>
        <topology evidence="1">Multi-pass membrane protein</topology>
    </subcellularLocation>
</comment>
<dbReference type="InterPro" id="IPR020846">
    <property type="entry name" value="MFS_dom"/>
</dbReference>
<feature type="transmembrane region" description="Helical" evidence="6">
    <location>
        <begin position="136"/>
        <end position="161"/>
    </location>
</feature>
<dbReference type="RefSeq" id="WP_119748890.1">
    <property type="nucleotide sequence ID" value="NZ_QZCG01000007.1"/>
</dbReference>
<name>A0A418SV97_9RHOB</name>
<protein>
    <submittedName>
        <fullName evidence="8">MFS transporter</fullName>
    </submittedName>
</protein>
<feature type="transmembrane region" description="Helical" evidence="6">
    <location>
        <begin position="365"/>
        <end position="385"/>
    </location>
</feature>
<evidence type="ECO:0000256" key="2">
    <source>
        <dbReference type="ARBA" id="ARBA00022475"/>
    </source>
</evidence>